<dbReference type="Proteomes" id="UP000594263">
    <property type="component" value="Unplaced"/>
</dbReference>
<evidence type="ECO:0000313" key="3">
    <source>
        <dbReference type="Proteomes" id="UP000594263"/>
    </source>
</evidence>
<feature type="compositionally biased region" description="Polar residues" evidence="1">
    <location>
        <begin position="95"/>
        <end position="106"/>
    </location>
</feature>
<evidence type="ECO:0000313" key="2">
    <source>
        <dbReference type="EnsemblPlants" id="Kaladp0008s0848.1.v1.1"/>
    </source>
</evidence>
<dbReference type="OMA" id="KGVHMKR"/>
<sequence>MAKNRNKKEKRDGVASMDVSESTPSSHPQEMDTSESIAVASTAGAPKPSTDVSMKAKKGRPMKRSKNLRKKLAVAKAVSKSEQSLEKVSKKQNKASRTQSAKLLYE</sequence>
<protein>
    <submittedName>
        <fullName evidence="2">Uncharacterized protein</fullName>
    </submittedName>
</protein>
<accession>A0A7N0SW56</accession>
<proteinExistence type="predicted"/>
<feature type="region of interest" description="Disordered" evidence="1">
    <location>
        <begin position="1"/>
        <end position="106"/>
    </location>
</feature>
<evidence type="ECO:0000256" key="1">
    <source>
        <dbReference type="SAM" id="MobiDB-lite"/>
    </source>
</evidence>
<feature type="compositionally biased region" description="Basic residues" evidence="1">
    <location>
        <begin position="55"/>
        <end position="73"/>
    </location>
</feature>
<name>A0A7N0SW56_KALFE</name>
<dbReference type="PANTHER" id="PTHR36385:SF1">
    <property type="entry name" value="OS07G0562900 PROTEIN"/>
    <property type="match status" value="1"/>
</dbReference>
<dbReference type="EnsemblPlants" id="Kaladp0008s0848.1.v1.1">
    <property type="protein sequence ID" value="Kaladp0008s0848.1.v1.1"/>
    <property type="gene ID" value="Kaladp0008s0848.v1.1"/>
</dbReference>
<organism evidence="2 3">
    <name type="scientific">Kalanchoe fedtschenkoi</name>
    <name type="common">Lavender scallops</name>
    <name type="synonym">South American air plant</name>
    <dbReference type="NCBI Taxonomy" id="63787"/>
    <lineage>
        <taxon>Eukaryota</taxon>
        <taxon>Viridiplantae</taxon>
        <taxon>Streptophyta</taxon>
        <taxon>Embryophyta</taxon>
        <taxon>Tracheophyta</taxon>
        <taxon>Spermatophyta</taxon>
        <taxon>Magnoliopsida</taxon>
        <taxon>eudicotyledons</taxon>
        <taxon>Gunneridae</taxon>
        <taxon>Pentapetalae</taxon>
        <taxon>Saxifragales</taxon>
        <taxon>Crassulaceae</taxon>
        <taxon>Kalanchoe</taxon>
    </lineage>
</organism>
<dbReference type="Gramene" id="Kaladp0008s0848.1.v1.1">
    <property type="protein sequence ID" value="Kaladp0008s0848.1.v1.1"/>
    <property type="gene ID" value="Kaladp0008s0848.v1.1"/>
</dbReference>
<dbReference type="PANTHER" id="PTHR36385">
    <property type="entry name" value="OS07G0562900 PROTEIN"/>
    <property type="match status" value="1"/>
</dbReference>
<feature type="compositionally biased region" description="Polar residues" evidence="1">
    <location>
        <begin position="19"/>
        <end position="28"/>
    </location>
</feature>
<dbReference type="AlphaFoldDB" id="A0A7N0SW56"/>
<reference evidence="2" key="1">
    <citation type="submission" date="2021-01" db="UniProtKB">
        <authorList>
            <consortium name="EnsemblPlants"/>
        </authorList>
    </citation>
    <scope>IDENTIFICATION</scope>
</reference>
<keyword evidence="3" id="KW-1185">Reference proteome</keyword>